<sequence>MYIDVTKYRGMYKFKRHFMGPDEVPTFDSKDGGEEVKCALALDSLPGLKYWTRNVSRHPNSFSLPTSTDKFYPDFVAVMEDGRLLVVEYKGKDRSPEESRDSREKEQIGQAWAKASGRKAVFVIATMERGDPKEVRTQLMNALAMPAGSKT</sequence>
<feature type="region of interest" description="Disordered" evidence="1">
    <location>
        <begin position="90"/>
        <end position="111"/>
    </location>
</feature>
<geneLocation type="plasmid" evidence="3">
    <name>ppz03</name>
</geneLocation>
<gene>
    <name evidence="2" type="ORF">CX676_21755</name>
</gene>
<dbReference type="Proteomes" id="UP000234530">
    <property type="component" value="Plasmid pPZ03"/>
</dbReference>
<feature type="compositionally biased region" description="Basic and acidic residues" evidence="1">
    <location>
        <begin position="90"/>
        <end position="107"/>
    </location>
</feature>
<protein>
    <recommendedName>
        <fullName evidence="4">Type III restriction endonuclease subunit R</fullName>
    </recommendedName>
</protein>
<keyword evidence="2" id="KW-0614">Plasmid</keyword>
<accession>A0A2H5F5U8</accession>
<organism evidence="2 3">
    <name type="scientific">Paracoccus zhejiangensis</name>
    <dbReference type="NCBI Taxonomy" id="1077935"/>
    <lineage>
        <taxon>Bacteria</taxon>
        <taxon>Pseudomonadati</taxon>
        <taxon>Pseudomonadota</taxon>
        <taxon>Alphaproteobacteria</taxon>
        <taxon>Rhodobacterales</taxon>
        <taxon>Paracoccaceae</taxon>
        <taxon>Paracoccus</taxon>
    </lineage>
</organism>
<reference evidence="2 3" key="1">
    <citation type="journal article" date="2013" name="Antonie Van Leeuwenhoek">
        <title>Paracoccus zhejiangensis sp. nov., isolated from activated sludge in wastewater-treatment system.</title>
        <authorList>
            <person name="Wu Z.G."/>
            <person name="Zhang D.F."/>
            <person name="Liu Y.L."/>
            <person name="Wang F."/>
            <person name="Jiang X."/>
            <person name="Li C."/>
            <person name="Li S.P."/>
            <person name="Hong Q."/>
            <person name="Li W.J."/>
        </authorList>
    </citation>
    <scope>NUCLEOTIDE SEQUENCE [LARGE SCALE GENOMIC DNA]</scope>
    <source>
        <strain evidence="2 3">J6</strain>
        <plasmid evidence="3">Plasmid ppz03</plasmid>
    </source>
</reference>
<dbReference type="KEGG" id="pzh:CX676_21755"/>
<evidence type="ECO:0008006" key="4">
    <source>
        <dbReference type="Google" id="ProtNLM"/>
    </source>
</evidence>
<dbReference type="AlphaFoldDB" id="A0A2H5F5U8"/>
<name>A0A2H5F5U8_9RHOB</name>
<evidence type="ECO:0000313" key="3">
    <source>
        <dbReference type="Proteomes" id="UP000234530"/>
    </source>
</evidence>
<dbReference type="EMBL" id="CP025433">
    <property type="protein sequence ID" value="AUH66931.1"/>
    <property type="molecule type" value="Genomic_DNA"/>
</dbReference>
<proteinExistence type="predicted"/>
<evidence type="ECO:0000256" key="1">
    <source>
        <dbReference type="SAM" id="MobiDB-lite"/>
    </source>
</evidence>
<evidence type="ECO:0000313" key="2">
    <source>
        <dbReference type="EMBL" id="AUH66931.1"/>
    </source>
</evidence>
<keyword evidence="3" id="KW-1185">Reference proteome</keyword>